<dbReference type="SMART" id="SM00723">
    <property type="entry name" value="AMOP"/>
    <property type="match status" value="1"/>
</dbReference>
<dbReference type="InterPro" id="IPR000436">
    <property type="entry name" value="Sushi_SCR_CCP_dom"/>
</dbReference>
<dbReference type="Pfam" id="PF23263">
    <property type="entry name" value="C8-3_MUC4"/>
    <property type="match status" value="1"/>
</dbReference>
<keyword evidence="4" id="KW-0472">Membrane</keyword>
<keyword evidence="6" id="KW-0768">Sushi</keyword>
<comment type="subcellular location">
    <subcellularLocation>
        <location evidence="1">Membrane</location>
    </subcellularLocation>
</comment>
<evidence type="ECO:0000259" key="8">
    <source>
        <dbReference type="PROSITE" id="PS50856"/>
    </source>
</evidence>
<dbReference type="CDD" id="cd00033">
    <property type="entry name" value="CCP"/>
    <property type="match status" value="1"/>
</dbReference>
<name>A0A8B8D549_CRAVI</name>
<dbReference type="Proteomes" id="UP000694844">
    <property type="component" value="Chromosome 3"/>
</dbReference>
<keyword evidence="5" id="KW-1015">Disulfide bond</keyword>
<dbReference type="PROSITE" id="PS51233">
    <property type="entry name" value="VWFD"/>
    <property type="match status" value="1"/>
</dbReference>
<comment type="caution">
    <text evidence="6">Lacks conserved residue(s) required for the propagation of feature annotation.</text>
</comment>
<feature type="domain" description="VWFD" evidence="10">
    <location>
        <begin position="222"/>
        <end position="428"/>
    </location>
</feature>
<feature type="domain" description="Sushi" evidence="9">
    <location>
        <begin position="503"/>
        <end position="561"/>
    </location>
</feature>
<evidence type="ECO:0000256" key="6">
    <source>
        <dbReference type="PROSITE-ProRule" id="PRU00302"/>
    </source>
</evidence>
<feature type="compositionally biased region" description="Polar residues" evidence="7">
    <location>
        <begin position="610"/>
        <end position="624"/>
    </location>
</feature>
<evidence type="ECO:0000259" key="10">
    <source>
        <dbReference type="PROSITE" id="PS51233"/>
    </source>
</evidence>
<evidence type="ECO:0000256" key="2">
    <source>
        <dbReference type="ARBA" id="ARBA00022692"/>
    </source>
</evidence>
<keyword evidence="11" id="KW-1185">Reference proteome</keyword>
<feature type="region of interest" description="Disordered" evidence="7">
    <location>
        <begin position="579"/>
        <end position="624"/>
    </location>
</feature>
<keyword evidence="2" id="KW-0812">Transmembrane</keyword>
<evidence type="ECO:0000259" key="9">
    <source>
        <dbReference type="PROSITE" id="PS50923"/>
    </source>
</evidence>
<dbReference type="GO" id="GO:0016020">
    <property type="term" value="C:membrane"/>
    <property type="evidence" value="ECO:0007669"/>
    <property type="project" value="UniProtKB-SubCell"/>
</dbReference>
<accession>A0A8B8D549</accession>
<dbReference type="AlphaFoldDB" id="A0A8B8D549"/>
<evidence type="ECO:0000256" key="5">
    <source>
        <dbReference type="ARBA" id="ARBA00023157"/>
    </source>
</evidence>
<feature type="compositionally biased region" description="Low complexity" evidence="7">
    <location>
        <begin position="581"/>
        <end position="609"/>
    </location>
</feature>
<dbReference type="SUPFAM" id="SSF57535">
    <property type="entry name" value="Complement control module/SCR domain"/>
    <property type="match status" value="1"/>
</dbReference>
<dbReference type="PANTHER" id="PTHR13802">
    <property type="entry name" value="MUCIN 4-RELATED"/>
    <property type="match status" value="1"/>
</dbReference>
<dbReference type="Pfam" id="PF00084">
    <property type="entry name" value="Sushi"/>
    <property type="match status" value="1"/>
</dbReference>
<dbReference type="Pfam" id="PF03782">
    <property type="entry name" value="AMOP"/>
    <property type="match status" value="1"/>
</dbReference>
<dbReference type="InterPro" id="IPR051495">
    <property type="entry name" value="Epithelial_Barrier/Signaling"/>
</dbReference>
<dbReference type="RefSeq" id="XP_022322795.1">
    <property type="nucleotide sequence ID" value="XM_022467087.1"/>
</dbReference>
<dbReference type="InterPro" id="IPR001846">
    <property type="entry name" value="VWF_type-D"/>
</dbReference>
<evidence type="ECO:0000256" key="3">
    <source>
        <dbReference type="ARBA" id="ARBA00022989"/>
    </source>
</evidence>
<sequence>MQGLNRTSGTEKVFLLTNGYALAIRVTEATPRTDQFERGIWSDIFPLALPAREAVGFCKQWINAEAEMPPLSSKDVQPCPCTLEQALLDVVRFQPDPECNLFNLNVRFTRNGNCKHRKSAKHCVRMTYLGQNVDNICCYDQGNNLLGSRFNEGGSLQRYHYLGGFGTIPYLHNFYFDILPFLYCCRYSENNVEVLNSTVEIVCPCFFTYRNTSSCVNYDPPRPAKTSGSFHVTTLDGFIYTFNGVGEFVYLKTIDEIFQSHIRLEQFLNENGELAGASVCTAFASRHFNTSGTIEVRLNSIRTADVLINGELVDFDESFVHQFPGLFVMELETNQSSINTRRKELIVSFTEIGIAFKVIASDKVLNILPVVGNKSLAGAFRGLLGNFDENQDNELRIPSGEMLLQNSTFEEIYDGFGTIWRLTENISLFSYEPGKSYNDYQKLSFRPTFGLPSNPSPEVEELCGTDQECAFDYIVTASSNFAAETLYIAEIFNNSVEATNEIKSCEELPSVNGGVWNATNTIEGSSAVFSCYPGYQIEGISNIVTCANNSWGNFGHFSCILIERNTNTAIIPSACTTEGLSTTNQPTTSSTTDKTKTTQSSTTEKTSLTPEIQSSTTSILRKTL</sequence>
<dbReference type="PROSITE" id="PS50923">
    <property type="entry name" value="SUSHI"/>
    <property type="match status" value="1"/>
</dbReference>
<dbReference type="PANTHER" id="PTHR13802:SF52">
    <property type="entry name" value="MUCIN-4"/>
    <property type="match status" value="1"/>
</dbReference>
<evidence type="ECO:0000256" key="7">
    <source>
        <dbReference type="SAM" id="MobiDB-lite"/>
    </source>
</evidence>
<dbReference type="InterPro" id="IPR035976">
    <property type="entry name" value="Sushi/SCR/CCP_sf"/>
</dbReference>
<dbReference type="Pfam" id="PF00094">
    <property type="entry name" value="VWD"/>
    <property type="match status" value="1"/>
</dbReference>
<dbReference type="KEGG" id="cvn:111124228"/>
<evidence type="ECO:0000256" key="1">
    <source>
        <dbReference type="ARBA" id="ARBA00004370"/>
    </source>
</evidence>
<dbReference type="OrthoDB" id="6236007at2759"/>
<protein>
    <submittedName>
        <fullName evidence="12">Protein mesh-like</fullName>
    </submittedName>
</protein>
<organism evidence="11 12">
    <name type="scientific">Crassostrea virginica</name>
    <name type="common">Eastern oyster</name>
    <dbReference type="NCBI Taxonomy" id="6565"/>
    <lineage>
        <taxon>Eukaryota</taxon>
        <taxon>Metazoa</taxon>
        <taxon>Spiralia</taxon>
        <taxon>Lophotrochozoa</taxon>
        <taxon>Mollusca</taxon>
        <taxon>Bivalvia</taxon>
        <taxon>Autobranchia</taxon>
        <taxon>Pteriomorphia</taxon>
        <taxon>Ostreida</taxon>
        <taxon>Ostreoidea</taxon>
        <taxon>Ostreidae</taxon>
        <taxon>Crassostrea</taxon>
    </lineage>
</organism>
<dbReference type="InterPro" id="IPR056619">
    <property type="entry name" value="C8-3_MUC4"/>
</dbReference>
<feature type="domain" description="AMOP" evidence="8">
    <location>
        <begin position="50"/>
        <end position="210"/>
    </location>
</feature>
<dbReference type="GeneID" id="111124228"/>
<proteinExistence type="predicted"/>
<gene>
    <name evidence="12" type="primary">LOC111124228</name>
</gene>
<evidence type="ECO:0000313" key="11">
    <source>
        <dbReference type="Proteomes" id="UP000694844"/>
    </source>
</evidence>
<dbReference type="InterPro" id="IPR005533">
    <property type="entry name" value="AMOP_dom"/>
</dbReference>
<dbReference type="PROSITE" id="PS50856">
    <property type="entry name" value="AMOP"/>
    <property type="match status" value="1"/>
</dbReference>
<keyword evidence="3" id="KW-1133">Transmembrane helix</keyword>
<dbReference type="Gene3D" id="2.10.70.10">
    <property type="entry name" value="Complement Module, domain 1"/>
    <property type="match status" value="1"/>
</dbReference>
<reference evidence="12" key="1">
    <citation type="submission" date="2025-08" db="UniProtKB">
        <authorList>
            <consortium name="RefSeq"/>
        </authorList>
    </citation>
    <scope>IDENTIFICATION</scope>
    <source>
        <tissue evidence="12">Whole sample</tissue>
    </source>
</reference>
<evidence type="ECO:0000256" key="4">
    <source>
        <dbReference type="ARBA" id="ARBA00023136"/>
    </source>
</evidence>
<evidence type="ECO:0000313" key="12">
    <source>
        <dbReference type="RefSeq" id="XP_022322795.1"/>
    </source>
</evidence>